<dbReference type="PANTHER" id="PTHR42711">
    <property type="entry name" value="ABC TRANSPORTER ATP-BINDING PROTEIN"/>
    <property type="match status" value="1"/>
</dbReference>
<keyword evidence="5" id="KW-0046">Antibiotic resistance</keyword>
<dbReference type="GO" id="GO:0016887">
    <property type="term" value="F:ATP hydrolysis activity"/>
    <property type="evidence" value="ECO:0007669"/>
    <property type="project" value="InterPro"/>
</dbReference>
<dbReference type="Gene3D" id="3.40.50.300">
    <property type="entry name" value="P-loop containing nucleotide triphosphate hydrolases"/>
    <property type="match status" value="1"/>
</dbReference>
<evidence type="ECO:0000256" key="4">
    <source>
        <dbReference type="ARBA" id="ARBA00022840"/>
    </source>
</evidence>
<dbReference type="SMART" id="SM00382">
    <property type="entry name" value="AAA"/>
    <property type="match status" value="1"/>
</dbReference>
<dbReference type="InterPro" id="IPR003439">
    <property type="entry name" value="ABC_transporter-like_ATP-bd"/>
</dbReference>
<dbReference type="OrthoDB" id="9804819at2"/>
<reference evidence="8 9" key="1">
    <citation type="submission" date="2019-06" db="EMBL/GenBank/DDBJ databases">
        <title>Sequencing the genomes of 1000 actinobacteria strains.</title>
        <authorList>
            <person name="Klenk H.-P."/>
        </authorList>
    </citation>
    <scope>NUCLEOTIDE SEQUENCE [LARGE SCALE GENOMIC DNA]</scope>
    <source>
        <strain evidence="8 9">DSM 18607</strain>
    </source>
</reference>
<keyword evidence="4 8" id="KW-0067">ATP-binding</keyword>
<evidence type="ECO:0000256" key="6">
    <source>
        <dbReference type="SAM" id="MobiDB-lite"/>
    </source>
</evidence>
<evidence type="ECO:0000256" key="2">
    <source>
        <dbReference type="ARBA" id="ARBA00022448"/>
    </source>
</evidence>
<proteinExistence type="predicted"/>
<dbReference type="Proteomes" id="UP000317893">
    <property type="component" value="Unassembled WGS sequence"/>
</dbReference>
<keyword evidence="3" id="KW-0547">Nucleotide-binding</keyword>
<dbReference type="InterPro" id="IPR027417">
    <property type="entry name" value="P-loop_NTPase"/>
</dbReference>
<sequence>MTSTSTRQGAPAIELRGLRKDFGPVHAVRGLDLTVEQGEIVAFLGPNGAGKTTTVDMVLGLSTPTAGSVRVLGREPRDAVAHGLVAAVMQTAGLLKDLTVRETLELTGSLFTHTSSVDAVMRRAGITEIAGRRVDKCSGGQQQRLRFAMALLSDPELLVLDEPTTGMDVEGRRDFWSAIRQDAGRGRTILFATHYLEEADAYADRIVLVRKGVVVADGTAAQIKAMAAGRTVRATLPGASEAMLTDLPGADGIEIRGDSVLVHSTDTDAVARWLLTRTDARDLEIAARGIEDAFIALTSDHQDDAAGPAADARVPQTTGSPA</sequence>
<dbReference type="InterPro" id="IPR003593">
    <property type="entry name" value="AAA+_ATPase"/>
</dbReference>
<protein>
    <submittedName>
        <fullName evidence="8">ABC-2 type transport system ATP-binding protein</fullName>
    </submittedName>
</protein>
<keyword evidence="2" id="KW-0813">Transport</keyword>
<gene>
    <name evidence="8" type="ORF">FB458_3952</name>
</gene>
<evidence type="ECO:0000313" key="8">
    <source>
        <dbReference type="EMBL" id="TQJ10811.1"/>
    </source>
</evidence>
<feature type="domain" description="ABC transporter" evidence="7">
    <location>
        <begin position="13"/>
        <end position="236"/>
    </location>
</feature>
<dbReference type="CDD" id="cd03230">
    <property type="entry name" value="ABC_DR_subfamily_A"/>
    <property type="match status" value="1"/>
</dbReference>
<dbReference type="InterPro" id="IPR050763">
    <property type="entry name" value="ABC_transporter_ATP-binding"/>
</dbReference>
<keyword evidence="9" id="KW-1185">Reference proteome</keyword>
<dbReference type="GO" id="GO:0005886">
    <property type="term" value="C:plasma membrane"/>
    <property type="evidence" value="ECO:0007669"/>
    <property type="project" value="UniProtKB-SubCell"/>
</dbReference>
<comment type="subcellular location">
    <subcellularLocation>
        <location evidence="1">Cell membrane</location>
        <topology evidence="1">Peripheral membrane protein</topology>
    </subcellularLocation>
</comment>
<dbReference type="InterPro" id="IPR017871">
    <property type="entry name" value="ABC_transporter-like_CS"/>
</dbReference>
<dbReference type="PANTHER" id="PTHR42711:SF17">
    <property type="entry name" value="ABC TRANSPORTER ATP-BINDING PROTEIN"/>
    <property type="match status" value="1"/>
</dbReference>
<dbReference type="PROSITE" id="PS50893">
    <property type="entry name" value="ABC_TRANSPORTER_2"/>
    <property type="match status" value="1"/>
</dbReference>
<dbReference type="AlphaFoldDB" id="A0A542E653"/>
<dbReference type="SUPFAM" id="SSF52540">
    <property type="entry name" value="P-loop containing nucleoside triphosphate hydrolases"/>
    <property type="match status" value="1"/>
</dbReference>
<organism evidence="8 9">
    <name type="scientific">Lapillicoccus jejuensis</name>
    <dbReference type="NCBI Taxonomy" id="402171"/>
    <lineage>
        <taxon>Bacteria</taxon>
        <taxon>Bacillati</taxon>
        <taxon>Actinomycetota</taxon>
        <taxon>Actinomycetes</taxon>
        <taxon>Micrococcales</taxon>
        <taxon>Intrasporangiaceae</taxon>
        <taxon>Lapillicoccus</taxon>
    </lineage>
</organism>
<evidence type="ECO:0000256" key="5">
    <source>
        <dbReference type="ARBA" id="ARBA00023251"/>
    </source>
</evidence>
<evidence type="ECO:0000313" key="9">
    <source>
        <dbReference type="Proteomes" id="UP000317893"/>
    </source>
</evidence>
<evidence type="ECO:0000259" key="7">
    <source>
        <dbReference type="PROSITE" id="PS50893"/>
    </source>
</evidence>
<dbReference type="RefSeq" id="WP_141849984.1">
    <property type="nucleotide sequence ID" value="NZ_BAAAPR010000010.1"/>
</dbReference>
<dbReference type="PROSITE" id="PS00211">
    <property type="entry name" value="ABC_TRANSPORTER_1"/>
    <property type="match status" value="1"/>
</dbReference>
<dbReference type="EMBL" id="VFMN01000001">
    <property type="protein sequence ID" value="TQJ10811.1"/>
    <property type="molecule type" value="Genomic_DNA"/>
</dbReference>
<accession>A0A542E653</accession>
<dbReference type="GO" id="GO:0005524">
    <property type="term" value="F:ATP binding"/>
    <property type="evidence" value="ECO:0007669"/>
    <property type="project" value="UniProtKB-KW"/>
</dbReference>
<dbReference type="GO" id="GO:0046677">
    <property type="term" value="P:response to antibiotic"/>
    <property type="evidence" value="ECO:0007669"/>
    <property type="project" value="UniProtKB-KW"/>
</dbReference>
<evidence type="ECO:0000256" key="3">
    <source>
        <dbReference type="ARBA" id="ARBA00022741"/>
    </source>
</evidence>
<evidence type="ECO:0000256" key="1">
    <source>
        <dbReference type="ARBA" id="ARBA00004202"/>
    </source>
</evidence>
<feature type="region of interest" description="Disordered" evidence="6">
    <location>
        <begin position="303"/>
        <end position="322"/>
    </location>
</feature>
<name>A0A542E653_9MICO</name>
<dbReference type="Pfam" id="PF00005">
    <property type="entry name" value="ABC_tran"/>
    <property type="match status" value="1"/>
</dbReference>
<comment type="caution">
    <text evidence="8">The sequence shown here is derived from an EMBL/GenBank/DDBJ whole genome shotgun (WGS) entry which is preliminary data.</text>
</comment>